<proteinExistence type="predicted"/>
<name>A0A3N0YGW8_ANAGA</name>
<protein>
    <submittedName>
        <fullName evidence="1">Uncharacterized protein</fullName>
    </submittedName>
</protein>
<reference evidence="1 2" key="1">
    <citation type="submission" date="2018-10" db="EMBL/GenBank/DDBJ databases">
        <title>Genome assembly for a Yunnan-Guizhou Plateau 3E fish, Anabarilius grahami (Regan), and its evolutionary and genetic applications.</title>
        <authorList>
            <person name="Jiang W."/>
        </authorList>
    </citation>
    <scope>NUCLEOTIDE SEQUENCE [LARGE SCALE GENOMIC DNA]</scope>
    <source>
        <strain evidence="1">AG-KIZ</strain>
        <tissue evidence="1">Muscle</tissue>
    </source>
</reference>
<dbReference type="EMBL" id="RJVU01042553">
    <property type="protein sequence ID" value="ROL45489.1"/>
    <property type="molecule type" value="Genomic_DNA"/>
</dbReference>
<evidence type="ECO:0000313" key="1">
    <source>
        <dbReference type="EMBL" id="ROL45489.1"/>
    </source>
</evidence>
<keyword evidence="2" id="KW-1185">Reference proteome</keyword>
<dbReference type="AlphaFoldDB" id="A0A3N0YGW8"/>
<gene>
    <name evidence="1" type="ORF">DPX16_16164</name>
</gene>
<comment type="caution">
    <text evidence="1">The sequence shown here is derived from an EMBL/GenBank/DDBJ whole genome shotgun (WGS) entry which is preliminary data.</text>
</comment>
<dbReference type="Proteomes" id="UP000281406">
    <property type="component" value="Unassembled WGS sequence"/>
</dbReference>
<sequence>MSSCPMRSRQNQQKCHTETEGVIVWSCSLKVYITVIVIRSAPNGTHNAEMMQEHMLCKRIYFL</sequence>
<evidence type="ECO:0000313" key="2">
    <source>
        <dbReference type="Proteomes" id="UP000281406"/>
    </source>
</evidence>
<accession>A0A3N0YGW8</accession>
<organism evidence="1 2">
    <name type="scientific">Anabarilius grahami</name>
    <name type="common">Kanglang fish</name>
    <name type="synonym">Barilius grahami</name>
    <dbReference type="NCBI Taxonomy" id="495550"/>
    <lineage>
        <taxon>Eukaryota</taxon>
        <taxon>Metazoa</taxon>
        <taxon>Chordata</taxon>
        <taxon>Craniata</taxon>
        <taxon>Vertebrata</taxon>
        <taxon>Euteleostomi</taxon>
        <taxon>Actinopterygii</taxon>
        <taxon>Neopterygii</taxon>
        <taxon>Teleostei</taxon>
        <taxon>Ostariophysi</taxon>
        <taxon>Cypriniformes</taxon>
        <taxon>Xenocyprididae</taxon>
        <taxon>Xenocypridinae</taxon>
        <taxon>Xenocypridinae incertae sedis</taxon>
        <taxon>Anabarilius</taxon>
    </lineage>
</organism>